<keyword evidence="3" id="KW-1185">Reference proteome</keyword>
<feature type="region of interest" description="Disordered" evidence="1">
    <location>
        <begin position="92"/>
        <end position="154"/>
    </location>
</feature>
<dbReference type="Proteomes" id="UP001456524">
    <property type="component" value="Unassembled WGS sequence"/>
</dbReference>
<feature type="region of interest" description="Disordered" evidence="1">
    <location>
        <begin position="201"/>
        <end position="230"/>
    </location>
</feature>
<gene>
    <name evidence="2" type="ORF">IWX90DRAFT_414817</name>
</gene>
<reference evidence="2 3" key="1">
    <citation type="journal article" date="2022" name="G3 (Bethesda)">
        <title>Enemy or ally: a genomic approach to elucidate the lifestyle of Phyllosticta citrichinaensis.</title>
        <authorList>
            <person name="Buijs V.A."/>
            <person name="Groenewald J.Z."/>
            <person name="Haridas S."/>
            <person name="LaButti K.M."/>
            <person name="Lipzen A."/>
            <person name="Martin F.M."/>
            <person name="Barry K."/>
            <person name="Grigoriev I.V."/>
            <person name="Crous P.W."/>
            <person name="Seidl M.F."/>
        </authorList>
    </citation>
    <scope>NUCLEOTIDE SEQUENCE [LARGE SCALE GENOMIC DNA]</scope>
    <source>
        <strain evidence="2 3">CBS 129764</strain>
    </source>
</reference>
<protein>
    <submittedName>
        <fullName evidence="2">Uncharacterized protein</fullName>
    </submittedName>
</protein>
<sequence length="243" mass="28061">MVKLTEGPRRQPIIDILLNRCHKLNLPGQTATVHVSAHRWESALNLTDRKQDYQPTQNYQLPPGYQPQEVRPQEYFSQVHHQQIHQDIAISRAPPPQWQPPQIDHSQAWQQTTRTPQHPPPQYAPPQYAPPQYAPPQYAPAQREPPPTSFHDRPSPETLWADFCLFYRPVPIVLRIPQFPNIHTHQILHWDCCRLTPNSLDIQPQNPEGQQPQCTESIDPDPRPDDQSAYMQCRSGSNFAACP</sequence>
<organism evidence="2 3">
    <name type="scientific">Phyllosticta citrichinensis</name>
    <dbReference type="NCBI Taxonomy" id="1130410"/>
    <lineage>
        <taxon>Eukaryota</taxon>
        <taxon>Fungi</taxon>
        <taxon>Dikarya</taxon>
        <taxon>Ascomycota</taxon>
        <taxon>Pezizomycotina</taxon>
        <taxon>Dothideomycetes</taxon>
        <taxon>Dothideomycetes incertae sedis</taxon>
        <taxon>Botryosphaeriales</taxon>
        <taxon>Phyllostictaceae</taxon>
        <taxon>Phyllosticta</taxon>
    </lineage>
</organism>
<feature type="compositionally biased region" description="Pro residues" evidence="1">
    <location>
        <begin position="117"/>
        <end position="148"/>
    </location>
</feature>
<proteinExistence type="predicted"/>
<evidence type="ECO:0000313" key="3">
    <source>
        <dbReference type="Proteomes" id="UP001456524"/>
    </source>
</evidence>
<feature type="region of interest" description="Disordered" evidence="1">
    <location>
        <begin position="49"/>
        <end position="68"/>
    </location>
</feature>
<evidence type="ECO:0000313" key="2">
    <source>
        <dbReference type="EMBL" id="KAK8166411.1"/>
    </source>
</evidence>
<evidence type="ECO:0000256" key="1">
    <source>
        <dbReference type="SAM" id="MobiDB-lite"/>
    </source>
</evidence>
<accession>A0ABR1XT02</accession>
<comment type="caution">
    <text evidence="2">The sequence shown here is derived from an EMBL/GenBank/DDBJ whole genome shotgun (WGS) entry which is preliminary data.</text>
</comment>
<name>A0ABR1XT02_9PEZI</name>
<dbReference type="EMBL" id="JBBWUH010000005">
    <property type="protein sequence ID" value="KAK8166411.1"/>
    <property type="molecule type" value="Genomic_DNA"/>
</dbReference>
<feature type="compositionally biased region" description="Polar residues" evidence="1">
    <location>
        <begin position="201"/>
        <end position="216"/>
    </location>
</feature>